<evidence type="ECO:0000313" key="4">
    <source>
        <dbReference type="Proteomes" id="UP000094043"/>
    </source>
</evidence>
<accession>A0AAJ8JY65</accession>
<protein>
    <recommendedName>
        <fullName evidence="2">Amidase domain-containing protein</fullName>
    </recommendedName>
</protein>
<feature type="region of interest" description="Disordered" evidence="1">
    <location>
        <begin position="459"/>
        <end position="483"/>
    </location>
</feature>
<dbReference type="RefSeq" id="XP_066071352.1">
    <property type="nucleotide sequence ID" value="XM_066215255.1"/>
</dbReference>
<evidence type="ECO:0000256" key="1">
    <source>
        <dbReference type="SAM" id="MobiDB-lite"/>
    </source>
</evidence>
<dbReference type="Gene3D" id="3.90.1300.10">
    <property type="entry name" value="Amidase signature (AS) domain"/>
    <property type="match status" value="2"/>
</dbReference>
<gene>
    <name evidence="3" type="ORF">L203_105894</name>
</gene>
<dbReference type="PANTHER" id="PTHR42678">
    <property type="entry name" value="AMIDASE"/>
    <property type="match status" value="1"/>
</dbReference>
<feature type="domain" description="Amidase" evidence="2">
    <location>
        <begin position="30"/>
        <end position="123"/>
    </location>
</feature>
<reference evidence="3" key="2">
    <citation type="journal article" date="2022" name="Elife">
        <title>Obligate sexual reproduction of a homothallic fungus closely related to the Cryptococcus pathogenic species complex.</title>
        <authorList>
            <person name="Passer A.R."/>
            <person name="Clancey S.A."/>
            <person name="Shea T."/>
            <person name="David-Palma M."/>
            <person name="Averette A.F."/>
            <person name="Boekhout T."/>
            <person name="Porcel B.M."/>
            <person name="Nowrousian M."/>
            <person name="Cuomo C.A."/>
            <person name="Sun S."/>
            <person name="Heitman J."/>
            <person name="Coelho M.A."/>
        </authorList>
    </citation>
    <scope>NUCLEOTIDE SEQUENCE</scope>
    <source>
        <strain evidence="3">CBS 7841</strain>
    </source>
</reference>
<dbReference type="PANTHER" id="PTHR42678:SF34">
    <property type="entry name" value="OS04G0183300 PROTEIN"/>
    <property type="match status" value="1"/>
</dbReference>
<dbReference type="AlphaFoldDB" id="A0AAJ8JY65"/>
<dbReference type="EMBL" id="CP143790">
    <property type="protein sequence ID" value="WVN90652.1"/>
    <property type="molecule type" value="Genomic_DNA"/>
</dbReference>
<keyword evidence="4" id="KW-1185">Reference proteome</keyword>
<dbReference type="InterPro" id="IPR023631">
    <property type="entry name" value="Amidase_dom"/>
</dbReference>
<evidence type="ECO:0000313" key="3">
    <source>
        <dbReference type="EMBL" id="WVN90652.1"/>
    </source>
</evidence>
<dbReference type="Pfam" id="PF01425">
    <property type="entry name" value="Amidase"/>
    <property type="match status" value="1"/>
</dbReference>
<dbReference type="InterPro" id="IPR036928">
    <property type="entry name" value="AS_sf"/>
</dbReference>
<organism evidence="3 4">
    <name type="scientific">Cryptococcus depauperatus CBS 7841</name>
    <dbReference type="NCBI Taxonomy" id="1295531"/>
    <lineage>
        <taxon>Eukaryota</taxon>
        <taxon>Fungi</taxon>
        <taxon>Dikarya</taxon>
        <taxon>Basidiomycota</taxon>
        <taxon>Agaricomycotina</taxon>
        <taxon>Tremellomycetes</taxon>
        <taxon>Tremellales</taxon>
        <taxon>Cryptococcaceae</taxon>
        <taxon>Cryptococcus</taxon>
    </lineage>
</organism>
<reference evidence="3" key="3">
    <citation type="submission" date="2024-01" db="EMBL/GenBank/DDBJ databases">
        <authorList>
            <person name="Coelho M.A."/>
            <person name="David-Palma M."/>
            <person name="Shea T."/>
            <person name="Sun S."/>
            <person name="Cuomo C.A."/>
            <person name="Heitman J."/>
        </authorList>
    </citation>
    <scope>NUCLEOTIDE SEQUENCE</scope>
    <source>
        <strain evidence="3">CBS 7841</strain>
    </source>
</reference>
<dbReference type="Proteomes" id="UP000094043">
    <property type="component" value="Chromosome 7"/>
</dbReference>
<reference evidence="3" key="1">
    <citation type="submission" date="2016-06" db="EMBL/GenBank/DDBJ databases">
        <authorList>
            <person name="Cuomo C."/>
            <person name="Litvintseva A."/>
            <person name="Heitman J."/>
            <person name="Chen Y."/>
            <person name="Sun S."/>
            <person name="Springer D."/>
            <person name="Dromer F."/>
            <person name="Young S."/>
            <person name="Zeng Q."/>
            <person name="Chapman S."/>
            <person name="Gujja S."/>
            <person name="Saif S."/>
            <person name="Birren B."/>
        </authorList>
    </citation>
    <scope>NUCLEOTIDE SEQUENCE</scope>
    <source>
        <strain evidence="3">CBS 7841</strain>
    </source>
</reference>
<dbReference type="KEGG" id="cdep:91090102"/>
<evidence type="ECO:0000259" key="2">
    <source>
        <dbReference type="Pfam" id="PF01425"/>
    </source>
</evidence>
<sequence length="483" mass="53678">MATLTAVELLTMDSVALQERLTAGLLSSVDLVKQCLQQIETHDRRGLKLNAMISIVPYQTLMTRSKQLDQERAEDHVRGPLHGIPMLVKDAISTRASLGVPTTLGSYAFQNSFPQSNSKVIEKKWVSLFWAKQILMSWLDQKVTVLTPTAGQHLAGRPTAPTWCGSPTRSNLANMTPSYGSIVMPATRAALYALKPALDSTEMDGIARTSKNKDVPQYRERISKGHLTDFLTKSFKGLRIGFLDPRVWKYPSDTANTPEDMVIEMRETLEAVISKIGSEEDVHVEYPVSIPMISDLNVEGKPSLGIILSYEAKQAFEDWFREAEVDGIKTLEDLIKFNEDHASIEFDTEHPDQGQLLRASRNPPSKELYEKAVFHSRNVAKDQGIGKLFIEKNLDLLAYSMDALVHNIAAAAGYPIATVPLGLTSDGRPMGMGIMAQSGKEGLMLQFMSAMEAHFPPRERSRNACLNSSQCQEGSMRRPKEIR</sequence>
<dbReference type="SUPFAM" id="SSF75304">
    <property type="entry name" value="Amidase signature (AS) enzymes"/>
    <property type="match status" value="1"/>
</dbReference>
<dbReference type="GeneID" id="91090102"/>
<proteinExistence type="predicted"/>
<feature type="compositionally biased region" description="Polar residues" evidence="1">
    <location>
        <begin position="464"/>
        <end position="473"/>
    </location>
</feature>
<name>A0AAJ8JY65_9TREE</name>